<evidence type="ECO:0000313" key="2">
    <source>
        <dbReference type="EMBL" id="TPR23109.1"/>
    </source>
</evidence>
<evidence type="ECO:0000256" key="1">
    <source>
        <dbReference type="SAM" id="Coils"/>
    </source>
</evidence>
<organism evidence="2 3">
    <name type="scientific">Apilactobacillus micheneri</name>
    <dbReference type="NCBI Taxonomy" id="1899430"/>
    <lineage>
        <taxon>Bacteria</taxon>
        <taxon>Bacillati</taxon>
        <taxon>Bacillota</taxon>
        <taxon>Bacilli</taxon>
        <taxon>Lactobacillales</taxon>
        <taxon>Lactobacillaceae</taxon>
        <taxon>Apilactobacillus</taxon>
    </lineage>
</organism>
<protein>
    <submittedName>
        <fullName evidence="2">Uncharacterized protein</fullName>
    </submittedName>
</protein>
<gene>
    <name evidence="2" type="ORF">DY114_07310</name>
</gene>
<reference evidence="2 3" key="1">
    <citation type="submission" date="2018-08" db="EMBL/GenBank/DDBJ databases">
        <title>Comparative genomics of wild bee and flower associated Lactobacillus reveals potential adaptation to the bee host.</title>
        <authorList>
            <person name="Vuong H.Q."/>
            <person name="Mcfrederick Q.S."/>
        </authorList>
    </citation>
    <scope>NUCLEOTIDE SEQUENCE [LARGE SCALE GENOMIC DNA]</scope>
    <source>
        <strain evidence="2 3">HV_13</strain>
    </source>
</reference>
<keyword evidence="1" id="KW-0175">Coiled coil</keyword>
<accession>A0ABY2YVJ6</accession>
<comment type="caution">
    <text evidence="2">The sequence shown here is derived from an EMBL/GenBank/DDBJ whole genome shotgun (WGS) entry which is preliminary data.</text>
</comment>
<proteinExistence type="predicted"/>
<feature type="coiled-coil region" evidence="1">
    <location>
        <begin position="45"/>
        <end position="79"/>
    </location>
</feature>
<dbReference type="Proteomes" id="UP000777560">
    <property type="component" value="Unassembled WGS sequence"/>
</dbReference>
<evidence type="ECO:0000313" key="3">
    <source>
        <dbReference type="Proteomes" id="UP000777560"/>
    </source>
</evidence>
<dbReference type="EMBL" id="QUAV01000006">
    <property type="protein sequence ID" value="TPR23109.1"/>
    <property type="molecule type" value="Genomic_DNA"/>
</dbReference>
<name>A0ABY2YVJ6_9LACO</name>
<keyword evidence="3" id="KW-1185">Reference proteome</keyword>
<dbReference type="RefSeq" id="WP_140926049.1">
    <property type="nucleotide sequence ID" value="NZ_QUAU01000006.1"/>
</dbReference>
<sequence>MKKQNKRLFSLLSFDLTEVIKKKKLKSKIQFKADQANNKNNLKTHLKHKKQYEELQKKNEQIQKQNKKLQDNILFYLLNNGISYVQAKEVLNNSYVEITERMNKEDVKSHV</sequence>